<dbReference type="InterPro" id="IPR051922">
    <property type="entry name" value="Bact_Sporulation_Assoc"/>
</dbReference>
<organism evidence="2 3">
    <name type="scientific">Pontibacillus salicampi</name>
    <dbReference type="NCBI Taxonomy" id="1449801"/>
    <lineage>
        <taxon>Bacteria</taxon>
        <taxon>Bacillati</taxon>
        <taxon>Bacillota</taxon>
        <taxon>Bacilli</taxon>
        <taxon>Bacillales</taxon>
        <taxon>Bacillaceae</taxon>
        <taxon>Pontibacillus</taxon>
    </lineage>
</organism>
<dbReference type="SUPFAM" id="SSF52266">
    <property type="entry name" value="SGNH hydrolase"/>
    <property type="match status" value="1"/>
</dbReference>
<dbReference type="PANTHER" id="PTHR30032:SF8">
    <property type="entry name" value="GERMINATION-SPECIFIC N-ACETYLMURAMOYL-L-ALANINE AMIDASE"/>
    <property type="match status" value="1"/>
</dbReference>
<feature type="domain" description="SGNH hydrolase-type esterase" evidence="1">
    <location>
        <begin position="27"/>
        <end position="221"/>
    </location>
</feature>
<dbReference type="Gene3D" id="3.40.50.1110">
    <property type="entry name" value="SGNH hydrolase"/>
    <property type="match status" value="1"/>
</dbReference>
<dbReference type="Pfam" id="PF04122">
    <property type="entry name" value="CW_binding_2"/>
    <property type="match status" value="3"/>
</dbReference>
<comment type="caution">
    <text evidence="2">The sequence shown here is derived from an EMBL/GenBank/DDBJ whole genome shotgun (WGS) entry which is preliminary data.</text>
</comment>
<protein>
    <submittedName>
        <fullName evidence="2">Cell wall-binding repeat-containing protein</fullName>
    </submittedName>
</protein>
<dbReference type="Pfam" id="PF13472">
    <property type="entry name" value="Lipase_GDSL_2"/>
    <property type="match status" value="1"/>
</dbReference>
<dbReference type="InterPro" id="IPR013830">
    <property type="entry name" value="SGNH_hydro"/>
</dbReference>
<dbReference type="PANTHER" id="PTHR30032">
    <property type="entry name" value="N-ACETYLMURAMOYL-L-ALANINE AMIDASE-RELATED"/>
    <property type="match status" value="1"/>
</dbReference>
<evidence type="ECO:0000259" key="1">
    <source>
        <dbReference type="Pfam" id="PF13472"/>
    </source>
</evidence>
<dbReference type="Gene3D" id="3.40.50.12090">
    <property type="match status" value="2"/>
</dbReference>
<evidence type="ECO:0000313" key="3">
    <source>
        <dbReference type="Proteomes" id="UP001589836"/>
    </source>
</evidence>
<dbReference type="InterPro" id="IPR036514">
    <property type="entry name" value="SGNH_hydro_sf"/>
</dbReference>
<evidence type="ECO:0000313" key="2">
    <source>
        <dbReference type="EMBL" id="MFC0525546.1"/>
    </source>
</evidence>
<dbReference type="InterPro" id="IPR007253">
    <property type="entry name" value="Cell_wall-bd_2"/>
</dbReference>
<reference evidence="2 3" key="1">
    <citation type="submission" date="2024-09" db="EMBL/GenBank/DDBJ databases">
        <authorList>
            <person name="Sun Q."/>
            <person name="Mori K."/>
        </authorList>
    </citation>
    <scope>NUCLEOTIDE SEQUENCE [LARGE SCALE GENOMIC DNA]</scope>
    <source>
        <strain evidence="2 3">NCAIM B.02529</strain>
    </source>
</reference>
<gene>
    <name evidence="2" type="ORF">ACFFGV_18335</name>
</gene>
<dbReference type="Proteomes" id="UP001589836">
    <property type="component" value="Unassembled WGS sequence"/>
</dbReference>
<dbReference type="EMBL" id="JBHLTP010000013">
    <property type="protein sequence ID" value="MFC0525546.1"/>
    <property type="molecule type" value="Genomic_DNA"/>
</dbReference>
<sequence>MWSFLFPLVAAATTEKQPMSPPLSYVALGDSLAAGIQSDSSQGLGYSDYLAQKLESIDYLGAFTKSFAVPGYTSNDVREGLKQPQQVQAIAEADIVTISVGANDFLKVWKENPEHLQDPNVTSALFAKLGENYTNIVKTIHKINPSSKVYIMGYYNAFYAYPEAEQQNLVALMHKINQLIESVTRAEGQTFVPTFSLIEKNYPVYLPNPENIHPGSEGYKVITSAFWEAMKEELPVTIKRIAGKDRYETAIAISQEGWEASDIVVLARGDTFPDALAGAPLAHLLDAPILLTKPNELLESVSTELHRLNAKKVYVLGGPGALAEEHIFKELERLGYTPIRVAGKDRYETAVRIAEKMEAEALGSSKTAIVANGSKYPDALSAASYAAETGTAIYLTKAESVPEITKTALAEMNRTLLIGGPTAISEKAAQTMPNTTRYAGVDRYQTSVTVTRELNPSSKVFLATGETFADALTGSVLAAKWDYSFLLVPPHHLHDSIETVAEEMDVFRFTILGGEGAINPAYEKQLTKFRP</sequence>
<proteinExistence type="predicted"/>
<keyword evidence="3" id="KW-1185">Reference proteome</keyword>
<accession>A0ABV6LT09</accession>
<name>A0ABV6LT09_9BACI</name>